<sequence length="1223" mass="133392">MVMSVRMAPPLPLIFLLVIHGVSSADWGVSYSHSHICALKNSSVIMSCNFTYPTGHQIKKVFWTKNPVKVGEEYPDLSKDPEHSQRLQYLGDKQQNCTLRLSHVTQKDSHEYYFSVIADKPDLSSLIKYFTTAEDNVKWIGAPGVSLTVTDLQVESPERVTEGQNVSLTCKSSCALSDRATFIWYRNSQPLTERRDRNNQLLLQSVRREDAGRYSCALQEHTYISPAVQLNVTYPPKSVSVSVNGSGEIVEGDSVTLSCSSDSNPPAEISWFKEKRFLGSGRNYSISNISSNHSGEYKCKSSNEHGWKYSAVTLNVMYPPKNVSVSISSSGEILEGDSVTLSCSSDSNPPAEISWFKGGTFLGSGRNYSISNISSDHRGEYKCKSRNEHGWKYSAVTLNVMYATKNISMSISPSGEIVEGDSVTLSCSSDSNPPAEILWFKEITFLGSGRIYSISKISSDHSGEYKCKSRNKHGWKYSAVTLNVMYPPKNVSVSISPSGEILEGDSVTLSCSSDSNPPAEIIWFKGTMFVGSGRNYSISNISSGHSGEYKCKSRNKLGKKYSDAVTLNVLYPPKNVSVSISPSGEIVEGDSVTLSCSSDSNPPADISWFKGGKFVGSGRNYSISKISSNHSGEYKCMSRNQHGEKYSDIVMLNVMYAPRNAVVSIIGPSGEILEGDSVTLSCSSDSNPPAEISWFKEGRFVGSGRNYSISNISSDHSGEYKCKSRNKHGEKYSDAVTLNVMYPPKNVSVSISPSGEILEGDSVTLSCSSDSNPPAEISWFKEGTFVGSGRNYSISNISSGHSGEYKCKSRNKHGEKYSDAVTLNVMYPPKNVSVSISPSGEIVEGDSVTLSCSSDSNPPAEISWFKGGTFVGSGRNYSISKISSNHSGEYKCKSINEHGEKLSDTVMLNVMYASRNAVVSISPSGEIVEGDSVTLSCSSDSNPPAEISWFKERTFLGSGRNYSISNISSDHSGEYKCKSSNKHGEKDSDAVNLNVMYATKTISLSISPSAEMQTDAPKNIAVSISPIVEGESVTHKHGEEYSDAVPLNVMYPPKNVSVYINGSGETEGDSVTLICSSDSNPPALNFIWFKEDQSSSVGSGQSFSALQSGRFYCEAHNQHGSQRSDAVTVTVKEHHGSRWHEVFGITVECGVSFIIVTITIIIIMFIIKKLRSFKSEYITMTQISESSEDTYRLLELNSTTSDLYGTLTTLHPRPPEDSCTTVL</sequence>
<feature type="chain" id="PRO_5039935591" description="Ig-like domain-containing protein" evidence="2">
    <location>
        <begin position="25"/>
        <end position="1223"/>
    </location>
</feature>
<feature type="signal peptide" evidence="2">
    <location>
        <begin position="1"/>
        <end position="24"/>
    </location>
</feature>
<keyword evidence="5" id="KW-1185">Reference proteome</keyword>
<dbReference type="AlphaFoldDB" id="A0A8C1B0I0"/>
<evidence type="ECO:0000259" key="3">
    <source>
        <dbReference type="PROSITE" id="PS50835"/>
    </source>
</evidence>
<keyword evidence="1" id="KW-0472">Membrane</keyword>
<organism evidence="4 5">
    <name type="scientific">Cyprinus carpio carpio</name>
    <dbReference type="NCBI Taxonomy" id="630221"/>
    <lineage>
        <taxon>Eukaryota</taxon>
        <taxon>Metazoa</taxon>
        <taxon>Chordata</taxon>
        <taxon>Craniata</taxon>
        <taxon>Vertebrata</taxon>
        <taxon>Euteleostomi</taxon>
        <taxon>Actinopterygii</taxon>
        <taxon>Neopterygii</taxon>
        <taxon>Teleostei</taxon>
        <taxon>Ostariophysi</taxon>
        <taxon>Cypriniformes</taxon>
        <taxon>Cyprinidae</taxon>
        <taxon>Cyprininae</taxon>
        <taxon>Cyprinus</taxon>
    </lineage>
</organism>
<name>A0A8C1B0I0_CYPCA</name>
<feature type="domain" description="Ig-like" evidence="3">
    <location>
        <begin position="143"/>
        <end position="233"/>
    </location>
</feature>
<reference evidence="4" key="2">
    <citation type="submission" date="2025-09" db="UniProtKB">
        <authorList>
            <consortium name="Ensembl"/>
        </authorList>
    </citation>
    <scope>IDENTIFICATION</scope>
</reference>
<dbReference type="PANTHER" id="PTHR46013">
    <property type="entry name" value="VASCULAR CELL ADHESION MOLECULE 1"/>
    <property type="match status" value="1"/>
</dbReference>
<feature type="domain" description="Ig-like" evidence="3">
    <location>
        <begin position="236"/>
        <end position="315"/>
    </location>
</feature>
<feature type="domain" description="Ig-like" evidence="3">
    <location>
        <begin position="744"/>
        <end position="824"/>
    </location>
</feature>
<dbReference type="PROSITE" id="PS50835">
    <property type="entry name" value="IG_LIKE"/>
    <property type="match status" value="11"/>
</dbReference>
<feature type="domain" description="Ig-like" evidence="3">
    <location>
        <begin position="573"/>
        <end position="647"/>
    </location>
</feature>
<dbReference type="SMART" id="SM00409">
    <property type="entry name" value="IG"/>
    <property type="match status" value="12"/>
</dbReference>
<keyword evidence="1" id="KW-1133">Transmembrane helix</keyword>
<feature type="domain" description="Ig-like" evidence="3">
    <location>
        <begin position="320"/>
        <end position="399"/>
    </location>
</feature>
<dbReference type="Gene3D" id="2.60.40.10">
    <property type="entry name" value="Immunoglobulins"/>
    <property type="match status" value="12"/>
</dbReference>
<keyword evidence="1" id="KW-0812">Transmembrane</keyword>
<proteinExistence type="predicted"/>
<evidence type="ECO:0000256" key="2">
    <source>
        <dbReference type="SAM" id="SignalP"/>
    </source>
</evidence>
<dbReference type="GeneTree" id="ENSGT01010000222294"/>
<feature type="transmembrane region" description="Helical" evidence="1">
    <location>
        <begin position="1142"/>
        <end position="1167"/>
    </location>
</feature>
<feature type="domain" description="Ig-like" evidence="3">
    <location>
        <begin position="658"/>
        <end position="739"/>
    </location>
</feature>
<protein>
    <recommendedName>
        <fullName evidence="3">Ig-like domain-containing protein</fullName>
    </recommendedName>
</protein>
<dbReference type="InterPro" id="IPR007110">
    <property type="entry name" value="Ig-like_dom"/>
</dbReference>
<feature type="domain" description="Ig-like" evidence="3">
    <location>
        <begin position="916"/>
        <end position="992"/>
    </location>
</feature>
<dbReference type="InterPro" id="IPR003599">
    <property type="entry name" value="Ig_sub"/>
</dbReference>
<feature type="domain" description="Ig-like" evidence="3">
    <location>
        <begin position="405"/>
        <end position="483"/>
    </location>
</feature>
<dbReference type="Pfam" id="PF13895">
    <property type="entry name" value="Ig_2"/>
    <property type="match status" value="11"/>
</dbReference>
<dbReference type="SMART" id="SM00408">
    <property type="entry name" value="IGc2"/>
    <property type="match status" value="11"/>
</dbReference>
<evidence type="ECO:0000313" key="4">
    <source>
        <dbReference type="Ensembl" id="ENSCCRP00000026179.2"/>
    </source>
</evidence>
<dbReference type="SUPFAM" id="SSF48726">
    <property type="entry name" value="Immunoglobulin"/>
    <property type="match status" value="12"/>
</dbReference>
<feature type="domain" description="Ig-like" evidence="3">
    <location>
        <begin position="829"/>
        <end position="903"/>
    </location>
</feature>
<feature type="domain" description="Ig-like" evidence="3">
    <location>
        <begin position="1053"/>
        <end position="1130"/>
    </location>
</feature>
<dbReference type="InterPro" id="IPR003598">
    <property type="entry name" value="Ig_sub2"/>
</dbReference>
<evidence type="ECO:0000313" key="5">
    <source>
        <dbReference type="Proteomes" id="UP001108240"/>
    </source>
</evidence>
<dbReference type="Ensembl" id="ENSCCRT00000028397.2">
    <property type="protein sequence ID" value="ENSCCRP00000026179.2"/>
    <property type="gene ID" value="ENSCCRG00000019195.2"/>
</dbReference>
<keyword evidence="2" id="KW-0732">Signal</keyword>
<evidence type="ECO:0000256" key="1">
    <source>
        <dbReference type="SAM" id="Phobius"/>
    </source>
</evidence>
<dbReference type="PANTHER" id="PTHR46013:SF4">
    <property type="entry name" value="B-CELL RECEPTOR CD22-RELATED"/>
    <property type="match status" value="1"/>
</dbReference>
<dbReference type="InterPro" id="IPR036179">
    <property type="entry name" value="Ig-like_dom_sf"/>
</dbReference>
<reference evidence="4" key="1">
    <citation type="submission" date="2025-08" db="UniProtKB">
        <authorList>
            <consortium name="Ensembl"/>
        </authorList>
    </citation>
    <scope>IDENTIFICATION</scope>
</reference>
<feature type="domain" description="Ig-like" evidence="3">
    <location>
        <begin position="488"/>
        <end position="568"/>
    </location>
</feature>
<dbReference type="InterPro" id="IPR013783">
    <property type="entry name" value="Ig-like_fold"/>
</dbReference>
<dbReference type="Proteomes" id="UP001108240">
    <property type="component" value="Unplaced"/>
</dbReference>
<accession>A0A8C1B0I0</accession>